<feature type="disulfide bond" evidence="10">
    <location>
        <begin position="40"/>
        <end position="58"/>
    </location>
</feature>
<evidence type="ECO:0000256" key="2">
    <source>
        <dbReference type="ARBA" id="ARBA00022692"/>
    </source>
</evidence>
<evidence type="ECO:0000256" key="6">
    <source>
        <dbReference type="ARBA" id="ARBA00023136"/>
    </source>
</evidence>
<feature type="region of interest" description="Disordered" evidence="11">
    <location>
        <begin position="215"/>
        <end position="271"/>
    </location>
</feature>
<dbReference type="GO" id="GO:0005886">
    <property type="term" value="C:plasma membrane"/>
    <property type="evidence" value="ECO:0007669"/>
    <property type="project" value="TreeGrafter"/>
</dbReference>
<proteinExistence type="predicted"/>
<dbReference type="InterPro" id="IPR023415">
    <property type="entry name" value="LDLR_class-A_CS"/>
</dbReference>
<dbReference type="GO" id="GO:0005041">
    <property type="term" value="F:low-density lipoprotein particle receptor activity"/>
    <property type="evidence" value="ECO:0007669"/>
    <property type="project" value="TreeGrafter"/>
</dbReference>
<keyword evidence="7 10" id="KW-1015">Disulfide bond</keyword>
<evidence type="ECO:0000256" key="9">
    <source>
        <dbReference type="ARBA" id="ARBA00023180"/>
    </source>
</evidence>
<dbReference type="AlphaFoldDB" id="A0A8C6YPW8"/>
<dbReference type="SMART" id="SM00192">
    <property type="entry name" value="LDLa"/>
    <property type="match status" value="3"/>
</dbReference>
<feature type="disulfide bond" evidence="10">
    <location>
        <begin position="92"/>
        <end position="107"/>
    </location>
</feature>
<dbReference type="PROSITE" id="PS50068">
    <property type="entry name" value="LDLRA_2"/>
    <property type="match status" value="3"/>
</dbReference>
<accession>A0A8C6YPW8</accession>
<dbReference type="Proteomes" id="UP000694420">
    <property type="component" value="Unplaced"/>
</dbReference>
<reference evidence="12" key="2">
    <citation type="submission" date="2025-09" db="UniProtKB">
        <authorList>
            <consortium name="Ensembl"/>
        </authorList>
    </citation>
    <scope>IDENTIFICATION</scope>
</reference>
<feature type="region of interest" description="Disordered" evidence="11">
    <location>
        <begin position="136"/>
        <end position="162"/>
    </location>
</feature>
<dbReference type="PANTHER" id="PTHR22722:SF5">
    <property type="entry name" value="LOW-DENSITY LIPOPROTEIN RECEPTOR-RELATED PROTEIN 1B"/>
    <property type="match status" value="1"/>
</dbReference>
<keyword evidence="13" id="KW-1185">Reference proteome</keyword>
<name>A0A8C6YPW8_NOTPE</name>
<dbReference type="Ensembl" id="ENSNPET00000000838.1">
    <property type="protein sequence ID" value="ENSNPEP00000000824.1"/>
    <property type="gene ID" value="ENSNPEG00000000648.1"/>
</dbReference>
<sequence>GCSLHPLPLVLSLATTEKSARLGTLSPTASPAAFPSQFVCKNDKCIPFWWKCDTEDDCGDRSDEPEDSNCGGFPPQFKCTNTNRCIPGIFRCNGQDNCGDGEDEKDCRTWELPGARGAHTDSGRCIPARWKCDGEDDCGDGSDEPKEECGERGAGDTRGPRVPAALLAPTRRSPLPLQEQPLRAGALAVRLRQRLRRQLGRGELQYVPPRRAALGVPRGQGNAAALSPMHKCDGREVPSVPWPDPERSSSGSLGRFWAPGGPSPSPPTSSACSFSVVFTSCF</sequence>
<keyword evidence="9" id="KW-0325">Glycoprotein</keyword>
<dbReference type="InterPro" id="IPR036055">
    <property type="entry name" value="LDL_receptor-like_sf"/>
</dbReference>
<keyword evidence="3" id="KW-0732">Signal</keyword>
<evidence type="ECO:0000313" key="12">
    <source>
        <dbReference type="Ensembl" id="ENSNPEP00000000824.1"/>
    </source>
</evidence>
<comment type="subcellular location">
    <subcellularLocation>
        <location evidence="1">Membrane</location>
        <topology evidence="1">Single-pass membrane protein</topology>
    </subcellularLocation>
</comment>
<evidence type="ECO:0000256" key="10">
    <source>
        <dbReference type="PROSITE-ProRule" id="PRU00124"/>
    </source>
</evidence>
<protein>
    <submittedName>
        <fullName evidence="12">Uncharacterized protein</fullName>
    </submittedName>
</protein>
<organism evidence="12 13">
    <name type="scientific">Nothoprocta perdicaria</name>
    <name type="common">Chilean tinamou</name>
    <name type="synonym">Crypturus perdicarius</name>
    <dbReference type="NCBI Taxonomy" id="30464"/>
    <lineage>
        <taxon>Eukaryota</taxon>
        <taxon>Metazoa</taxon>
        <taxon>Chordata</taxon>
        <taxon>Craniata</taxon>
        <taxon>Vertebrata</taxon>
        <taxon>Euteleostomi</taxon>
        <taxon>Archelosauria</taxon>
        <taxon>Archosauria</taxon>
        <taxon>Dinosauria</taxon>
        <taxon>Saurischia</taxon>
        <taxon>Theropoda</taxon>
        <taxon>Coelurosauria</taxon>
        <taxon>Aves</taxon>
        <taxon>Palaeognathae</taxon>
        <taxon>Tinamiformes</taxon>
        <taxon>Tinamidae</taxon>
        <taxon>Nothoprocta</taxon>
    </lineage>
</organism>
<keyword evidence="8" id="KW-0675">Receptor</keyword>
<dbReference type="PANTHER" id="PTHR22722">
    <property type="entry name" value="LOW-DENSITY LIPOPROTEIN RECEPTOR-RELATED PROTEIN 2-RELATED"/>
    <property type="match status" value="1"/>
</dbReference>
<dbReference type="Gene3D" id="4.10.400.10">
    <property type="entry name" value="Low-density Lipoprotein Receptor"/>
    <property type="match status" value="3"/>
</dbReference>
<dbReference type="Pfam" id="PF00057">
    <property type="entry name" value="Ldl_recept_a"/>
    <property type="match status" value="2"/>
</dbReference>
<dbReference type="CDD" id="cd00112">
    <property type="entry name" value="LDLa"/>
    <property type="match status" value="3"/>
</dbReference>
<dbReference type="InterPro" id="IPR051221">
    <property type="entry name" value="LDLR-related"/>
</dbReference>
<dbReference type="PRINTS" id="PR00261">
    <property type="entry name" value="LDLRECEPTOR"/>
</dbReference>
<keyword evidence="6" id="KW-0472">Membrane</keyword>
<evidence type="ECO:0000256" key="8">
    <source>
        <dbReference type="ARBA" id="ARBA00023170"/>
    </source>
</evidence>
<feature type="compositionally biased region" description="Basic and acidic residues" evidence="11">
    <location>
        <begin position="143"/>
        <end position="159"/>
    </location>
</feature>
<evidence type="ECO:0000256" key="3">
    <source>
        <dbReference type="ARBA" id="ARBA00022729"/>
    </source>
</evidence>
<dbReference type="SUPFAM" id="SSF57424">
    <property type="entry name" value="LDL receptor-like module"/>
    <property type="match status" value="3"/>
</dbReference>
<evidence type="ECO:0000313" key="13">
    <source>
        <dbReference type="Proteomes" id="UP000694420"/>
    </source>
</evidence>
<evidence type="ECO:0000256" key="7">
    <source>
        <dbReference type="ARBA" id="ARBA00023157"/>
    </source>
</evidence>
<evidence type="ECO:0000256" key="11">
    <source>
        <dbReference type="SAM" id="MobiDB-lite"/>
    </source>
</evidence>
<keyword evidence="4" id="KW-0677">Repeat</keyword>
<evidence type="ECO:0000256" key="5">
    <source>
        <dbReference type="ARBA" id="ARBA00022989"/>
    </source>
</evidence>
<evidence type="ECO:0000256" key="4">
    <source>
        <dbReference type="ARBA" id="ARBA00022737"/>
    </source>
</evidence>
<dbReference type="GO" id="GO:0043235">
    <property type="term" value="C:receptor complex"/>
    <property type="evidence" value="ECO:0007669"/>
    <property type="project" value="TreeGrafter"/>
</dbReference>
<dbReference type="InterPro" id="IPR002172">
    <property type="entry name" value="LDrepeatLR_classA_rpt"/>
</dbReference>
<keyword evidence="2" id="KW-0812">Transmembrane</keyword>
<dbReference type="PROSITE" id="PS01209">
    <property type="entry name" value="LDLRA_1"/>
    <property type="match status" value="3"/>
</dbReference>
<dbReference type="FunFam" id="4.10.400.10:FF:000007">
    <property type="entry name" value="Low density lipoprotein receptor-related protein 1"/>
    <property type="match status" value="1"/>
</dbReference>
<keyword evidence="5" id="KW-1133">Transmembrane helix</keyword>
<comment type="caution">
    <text evidence="10">Lacks conserved residue(s) required for the propagation of feature annotation.</text>
</comment>
<dbReference type="FunFam" id="4.10.400.10:FF:000002">
    <property type="entry name" value="Low-density lipoprotein receptor-related protein 1"/>
    <property type="match status" value="1"/>
</dbReference>
<reference evidence="12" key="1">
    <citation type="submission" date="2025-08" db="UniProtKB">
        <authorList>
            <consortium name="Ensembl"/>
        </authorList>
    </citation>
    <scope>IDENTIFICATION</scope>
</reference>
<evidence type="ECO:0000256" key="1">
    <source>
        <dbReference type="ARBA" id="ARBA00004167"/>
    </source>
</evidence>